<accession>A0A674HKY4</accession>
<dbReference type="Ensembl" id="ENSTGUT00000031081.1">
    <property type="protein sequence ID" value="ENSTGUP00000035292.1"/>
    <property type="gene ID" value="ENSTGUG00000019553.1"/>
</dbReference>
<sequence>MIHSGNSSQLSLATKALFQVGSPCNKTRLPTHAAWREKLLLWSIRNMTKRRIPEMSLTFWEGERQKRKGSWMPLCSSVMGKPLERQEILEALPLEKACRQ</sequence>
<reference evidence="1" key="2">
    <citation type="submission" date="2025-08" db="UniProtKB">
        <authorList>
            <consortium name="Ensembl"/>
        </authorList>
    </citation>
    <scope>IDENTIFICATION</scope>
</reference>
<dbReference type="AlphaFoldDB" id="A0A674HKY4"/>
<proteinExistence type="predicted"/>
<reference evidence="1" key="3">
    <citation type="submission" date="2025-09" db="UniProtKB">
        <authorList>
            <consortium name="Ensembl"/>
        </authorList>
    </citation>
    <scope>IDENTIFICATION</scope>
</reference>
<protein>
    <submittedName>
        <fullName evidence="1">Uncharacterized protein</fullName>
    </submittedName>
</protein>
<organism evidence="1 2">
    <name type="scientific">Taeniopygia guttata</name>
    <name type="common">Zebra finch</name>
    <name type="synonym">Poephila guttata</name>
    <dbReference type="NCBI Taxonomy" id="59729"/>
    <lineage>
        <taxon>Eukaryota</taxon>
        <taxon>Metazoa</taxon>
        <taxon>Chordata</taxon>
        <taxon>Craniata</taxon>
        <taxon>Vertebrata</taxon>
        <taxon>Euteleostomi</taxon>
        <taxon>Archelosauria</taxon>
        <taxon>Archosauria</taxon>
        <taxon>Dinosauria</taxon>
        <taxon>Saurischia</taxon>
        <taxon>Theropoda</taxon>
        <taxon>Coelurosauria</taxon>
        <taxon>Aves</taxon>
        <taxon>Neognathae</taxon>
        <taxon>Neoaves</taxon>
        <taxon>Telluraves</taxon>
        <taxon>Australaves</taxon>
        <taxon>Passeriformes</taxon>
        <taxon>Passeroidea</taxon>
        <taxon>Estrildidae</taxon>
        <taxon>Estrildinae</taxon>
        <taxon>Taeniopygia</taxon>
    </lineage>
</organism>
<name>A0A674HKY4_TAEGU</name>
<evidence type="ECO:0000313" key="1">
    <source>
        <dbReference type="Ensembl" id="ENSTGUP00000035292.1"/>
    </source>
</evidence>
<keyword evidence="2" id="KW-1185">Reference proteome</keyword>
<dbReference type="Proteomes" id="UP000007754">
    <property type="component" value="Chromosome 3"/>
</dbReference>
<evidence type="ECO:0000313" key="2">
    <source>
        <dbReference type="Proteomes" id="UP000007754"/>
    </source>
</evidence>
<dbReference type="InParanoid" id="A0A674HKY4"/>
<reference evidence="1 2" key="1">
    <citation type="journal article" date="2010" name="Nature">
        <title>The genome of a songbird.</title>
        <authorList>
            <person name="Warren W.C."/>
            <person name="Clayton D.F."/>
            <person name="Ellegren H."/>
            <person name="Arnold A.P."/>
            <person name="Hillier L.W."/>
            <person name="Kunstner A."/>
            <person name="Searle S."/>
            <person name="White S."/>
            <person name="Vilella A.J."/>
            <person name="Fairley S."/>
            <person name="Heger A."/>
            <person name="Kong L."/>
            <person name="Ponting C.P."/>
            <person name="Jarvis E.D."/>
            <person name="Mello C.V."/>
            <person name="Minx P."/>
            <person name="Lovell P."/>
            <person name="Velho T.A."/>
            <person name="Ferris M."/>
            <person name="Balakrishnan C.N."/>
            <person name="Sinha S."/>
            <person name="Blatti C."/>
            <person name="London S.E."/>
            <person name="Li Y."/>
            <person name="Lin Y.C."/>
            <person name="George J."/>
            <person name="Sweedler J."/>
            <person name="Southey B."/>
            <person name="Gunaratne P."/>
            <person name="Watson M."/>
            <person name="Nam K."/>
            <person name="Backstrom N."/>
            <person name="Smeds L."/>
            <person name="Nabholz B."/>
            <person name="Itoh Y."/>
            <person name="Whitney O."/>
            <person name="Pfenning A.R."/>
            <person name="Howard J."/>
            <person name="Volker M."/>
            <person name="Skinner B.M."/>
            <person name="Griffin D.K."/>
            <person name="Ye L."/>
            <person name="McLaren W.M."/>
            <person name="Flicek P."/>
            <person name="Quesada V."/>
            <person name="Velasco G."/>
            <person name="Lopez-Otin C."/>
            <person name="Puente X.S."/>
            <person name="Olender T."/>
            <person name="Lancet D."/>
            <person name="Smit A.F."/>
            <person name="Hubley R."/>
            <person name="Konkel M.K."/>
            <person name="Walker J.A."/>
            <person name="Batzer M.A."/>
            <person name="Gu W."/>
            <person name="Pollock D.D."/>
            <person name="Chen L."/>
            <person name="Cheng Z."/>
            <person name="Eichler E.E."/>
            <person name="Stapley J."/>
            <person name="Slate J."/>
            <person name="Ekblom R."/>
            <person name="Birkhead T."/>
            <person name="Burke T."/>
            <person name="Burt D."/>
            <person name="Scharff C."/>
            <person name="Adam I."/>
            <person name="Richard H."/>
            <person name="Sultan M."/>
            <person name="Soldatov A."/>
            <person name="Lehrach H."/>
            <person name="Edwards S.V."/>
            <person name="Yang S.P."/>
            <person name="Li X."/>
            <person name="Graves T."/>
            <person name="Fulton L."/>
            <person name="Nelson J."/>
            <person name="Chinwalla A."/>
            <person name="Hou S."/>
            <person name="Mardis E.R."/>
            <person name="Wilson R.K."/>
        </authorList>
    </citation>
    <scope>NUCLEOTIDE SEQUENCE [LARGE SCALE GENOMIC DNA]</scope>
</reference>